<feature type="transmembrane region" description="Helical" evidence="6">
    <location>
        <begin position="137"/>
        <end position="158"/>
    </location>
</feature>
<evidence type="ECO:0000256" key="5">
    <source>
        <dbReference type="ARBA" id="ARBA00023136"/>
    </source>
</evidence>
<name>A0A9X3MTC7_9ACTN</name>
<evidence type="ECO:0000313" key="7">
    <source>
        <dbReference type="EMBL" id="MDA0159308.1"/>
    </source>
</evidence>
<gene>
    <name evidence="7" type="ORF">OM076_03440</name>
</gene>
<protein>
    <submittedName>
        <fullName evidence="7">Lysylphosphatidylglycerol synthase domain-containing protein</fullName>
    </submittedName>
</protein>
<proteinExistence type="predicted"/>
<accession>A0A9X3MTC7</accession>
<dbReference type="EMBL" id="JAPDOD010000002">
    <property type="protein sequence ID" value="MDA0159308.1"/>
    <property type="molecule type" value="Genomic_DNA"/>
</dbReference>
<keyword evidence="4 6" id="KW-1133">Transmembrane helix</keyword>
<evidence type="ECO:0000256" key="4">
    <source>
        <dbReference type="ARBA" id="ARBA00022989"/>
    </source>
</evidence>
<feature type="transmembrane region" description="Helical" evidence="6">
    <location>
        <begin position="229"/>
        <end position="246"/>
    </location>
</feature>
<comment type="caution">
    <text evidence="7">The sequence shown here is derived from an EMBL/GenBank/DDBJ whole genome shotgun (WGS) entry which is preliminary data.</text>
</comment>
<evidence type="ECO:0000256" key="6">
    <source>
        <dbReference type="SAM" id="Phobius"/>
    </source>
</evidence>
<comment type="subcellular location">
    <subcellularLocation>
        <location evidence="1">Cell membrane</location>
        <topology evidence="1">Multi-pass membrane protein</topology>
    </subcellularLocation>
</comment>
<dbReference type="PANTHER" id="PTHR39087">
    <property type="entry name" value="UPF0104 MEMBRANE PROTEIN MJ1595"/>
    <property type="match status" value="1"/>
</dbReference>
<keyword evidence="5 6" id="KW-0472">Membrane</keyword>
<dbReference type="GO" id="GO:0005886">
    <property type="term" value="C:plasma membrane"/>
    <property type="evidence" value="ECO:0007669"/>
    <property type="project" value="UniProtKB-SubCell"/>
</dbReference>
<organism evidence="7 8">
    <name type="scientific">Solirubrobacter ginsenosidimutans</name>
    <dbReference type="NCBI Taxonomy" id="490573"/>
    <lineage>
        <taxon>Bacteria</taxon>
        <taxon>Bacillati</taxon>
        <taxon>Actinomycetota</taxon>
        <taxon>Thermoleophilia</taxon>
        <taxon>Solirubrobacterales</taxon>
        <taxon>Solirubrobacteraceae</taxon>
        <taxon>Solirubrobacter</taxon>
    </lineage>
</organism>
<evidence type="ECO:0000256" key="2">
    <source>
        <dbReference type="ARBA" id="ARBA00022475"/>
    </source>
</evidence>
<dbReference type="PANTHER" id="PTHR39087:SF2">
    <property type="entry name" value="UPF0104 MEMBRANE PROTEIN MJ1595"/>
    <property type="match status" value="1"/>
</dbReference>
<keyword evidence="2" id="KW-1003">Cell membrane</keyword>
<dbReference type="InterPro" id="IPR022791">
    <property type="entry name" value="L-PG_synthase/AglD"/>
</dbReference>
<sequence>MLVAAVVLILSLPGIGEIRERFSSADPWWLAAAAVCRLMSMLGFVRALWSVFDRVMPWRRALVLGLAEQGANVLVPAGGAGGPAFGAFVLTKIGVPADLAARRHAALFLITSAVTFVAIFAAGLLTTLHILPDDVGILATLLPAIGAGIAIVAAVAFGKSDPPSEPSGGRIKHLWFRVWSFVHAGARTSVALLRQRDPLLIYGAVAYYAFDVASLACVFEAFGGGGPPIGIFILAYSLGHAGAFLPTPGGVGGTEGGLIGMFVAYGTPIGLAAASVLAYRVFQLGLPAIFGAFALLRVRHTLAHPPPREIIEARFAAIVQDDEE</sequence>
<feature type="transmembrane region" description="Helical" evidence="6">
    <location>
        <begin position="28"/>
        <end position="49"/>
    </location>
</feature>
<keyword evidence="3 6" id="KW-0812">Transmembrane</keyword>
<evidence type="ECO:0000256" key="3">
    <source>
        <dbReference type="ARBA" id="ARBA00022692"/>
    </source>
</evidence>
<evidence type="ECO:0000256" key="1">
    <source>
        <dbReference type="ARBA" id="ARBA00004651"/>
    </source>
</evidence>
<feature type="transmembrane region" description="Helical" evidence="6">
    <location>
        <begin position="258"/>
        <end position="279"/>
    </location>
</feature>
<feature type="transmembrane region" description="Helical" evidence="6">
    <location>
        <begin position="106"/>
        <end position="131"/>
    </location>
</feature>
<dbReference type="Proteomes" id="UP001149140">
    <property type="component" value="Unassembled WGS sequence"/>
</dbReference>
<keyword evidence="8" id="KW-1185">Reference proteome</keyword>
<evidence type="ECO:0000313" key="8">
    <source>
        <dbReference type="Proteomes" id="UP001149140"/>
    </source>
</evidence>
<dbReference type="RefSeq" id="WP_270037985.1">
    <property type="nucleotide sequence ID" value="NZ_JAPDOD010000002.1"/>
</dbReference>
<dbReference type="AlphaFoldDB" id="A0A9X3MTC7"/>
<feature type="transmembrane region" description="Helical" evidence="6">
    <location>
        <begin position="199"/>
        <end position="222"/>
    </location>
</feature>
<reference evidence="7" key="1">
    <citation type="submission" date="2022-10" db="EMBL/GenBank/DDBJ databases">
        <title>The WGS of Solirubrobacter ginsenosidimutans DSM 21036.</title>
        <authorList>
            <person name="Jiang Z."/>
        </authorList>
    </citation>
    <scope>NUCLEOTIDE SEQUENCE</scope>
    <source>
        <strain evidence="7">DSM 21036</strain>
    </source>
</reference>
<dbReference type="Pfam" id="PF03706">
    <property type="entry name" value="LPG_synthase_TM"/>
    <property type="match status" value="1"/>
</dbReference>